<reference evidence="8" key="2">
    <citation type="journal article" date="2012" name="G3 (Bethesda)">
        <title>Pichia sorbitophila, an interspecies yeast hybrid reveals early steps of genome resolution following polyploidization.</title>
        <authorList>
            <person name="Leh Louis V."/>
            <person name="Despons L."/>
            <person name="Friedrich A."/>
            <person name="Martin T."/>
            <person name="Durrens P."/>
            <person name="Casaregola S."/>
            <person name="Neuveglise C."/>
            <person name="Fairhead C."/>
            <person name="Marck C."/>
            <person name="Cruz J.A."/>
            <person name="Straub M.L."/>
            <person name="Kugler V."/>
            <person name="Sacerdot C."/>
            <person name="Uzunov Z."/>
            <person name="Thierry A."/>
            <person name="Weiss S."/>
            <person name="Bleykasten C."/>
            <person name="De Montigny J."/>
            <person name="Jacques N."/>
            <person name="Jung P."/>
            <person name="Lemaire M."/>
            <person name="Mallet S."/>
            <person name="Morel G."/>
            <person name="Richard G.F."/>
            <person name="Sarkar A."/>
            <person name="Savel G."/>
            <person name="Schacherer J."/>
            <person name="Seret M.L."/>
            <person name="Talla E."/>
            <person name="Samson G."/>
            <person name="Jubin C."/>
            <person name="Poulain J."/>
            <person name="Vacherie B."/>
            <person name="Barbe V."/>
            <person name="Pelletier E."/>
            <person name="Sherman D.J."/>
            <person name="Westhof E."/>
            <person name="Weissenbach J."/>
            <person name="Baret P.V."/>
            <person name="Wincker P."/>
            <person name="Gaillardin C."/>
            <person name="Dujon B."/>
            <person name="Souciet J.L."/>
        </authorList>
    </citation>
    <scope>NUCLEOTIDE SEQUENCE [LARGE SCALE GENOMIC DNA]</scope>
    <source>
        <strain evidence="8">ATCC MYA-4447 / BCRC 22081 / CBS 7064 / NBRC 10061 / NRRL Y-12695</strain>
    </source>
</reference>
<evidence type="ECO:0000256" key="3">
    <source>
        <dbReference type="RuleBase" id="RU367140"/>
    </source>
</evidence>
<feature type="region of interest" description="Disordered" evidence="4">
    <location>
        <begin position="193"/>
        <end position="218"/>
    </location>
</feature>
<evidence type="ECO:0000313" key="8">
    <source>
        <dbReference type="Proteomes" id="UP000005222"/>
    </source>
</evidence>
<sequence>MFSTLLPKPKHEPVSGEKDLPAVPVSRSKTSLPLTRIRGNDRAVTKETGPNDSRISKFYLNEDGTLNYSKTIALAGMGSSGSAQTSIEDTIPLKQRYPGLKHYFPRYDLETCPNDSLQKCYEETKAVIDGILQRGDSSGASDNSKEVEYVKYIPATVSNGSGNEDDERGRERYLEIRDLKEDPLLPSKFKLRKNRHRTPSPPAPILKNPTTEKLSKEERKKWDIPAAVSNWKNNQGFTISLDKRTMANNPSSGPADFNIEGFSKLSSSLEEADRKAREEITIRNKMLQDIAIREQQEKDRRLKEIAELTRNERSKSKRRREPASTSHKRTKH</sequence>
<keyword evidence="3" id="KW-0508">mRNA splicing</keyword>
<evidence type="ECO:0000259" key="5">
    <source>
        <dbReference type="Pfam" id="PF02731"/>
    </source>
</evidence>
<dbReference type="EMBL" id="FO082048">
    <property type="protein sequence ID" value="CCE84979.1"/>
    <property type="molecule type" value="Genomic_DNA"/>
</dbReference>
<dbReference type="InterPro" id="IPR004015">
    <property type="entry name" value="SKI-int_prot_SKIP_SNW-dom"/>
</dbReference>
<dbReference type="AlphaFoldDB" id="G8Y934"/>
<evidence type="ECO:0000256" key="1">
    <source>
        <dbReference type="ARBA" id="ARBA00010197"/>
    </source>
</evidence>
<dbReference type="Proteomes" id="UP000005222">
    <property type="component" value="Chromosome L"/>
</dbReference>
<keyword evidence="3" id="KW-0507">mRNA processing</keyword>
<evidence type="ECO:0000313" key="6">
    <source>
        <dbReference type="EMBL" id="CCE83948.1"/>
    </source>
</evidence>
<dbReference type="eggNOG" id="KOG2441">
    <property type="taxonomic scope" value="Eukaryota"/>
</dbReference>
<dbReference type="STRING" id="559304.G8Y934"/>
<dbReference type="GO" id="GO:0005681">
    <property type="term" value="C:spliceosomal complex"/>
    <property type="evidence" value="ECO:0007669"/>
    <property type="project" value="UniProtKB-UniRule"/>
</dbReference>
<comment type="function">
    <text evidence="3">Involved in pre-mRNA splicing.</text>
</comment>
<proteinExistence type="inferred from homology"/>
<dbReference type="Pfam" id="PF02731">
    <property type="entry name" value="SKIP_SNW"/>
    <property type="match status" value="1"/>
</dbReference>
<feature type="domain" description="SKI-interacting protein SKIP SNW" evidence="5">
    <location>
        <begin position="149"/>
        <end position="313"/>
    </location>
</feature>
<reference evidence="6" key="1">
    <citation type="submission" date="2011-10" db="EMBL/GenBank/DDBJ databases">
        <authorList>
            <person name="Genoscope - CEA"/>
        </authorList>
    </citation>
    <scope>NUCLEOTIDE SEQUENCE</scope>
</reference>
<dbReference type="Proteomes" id="UP000005222">
    <property type="component" value="Chromosome K"/>
</dbReference>
<dbReference type="InParanoid" id="G8Y934"/>
<comment type="subcellular location">
    <subcellularLocation>
        <location evidence="3">Nucleus</location>
    </subcellularLocation>
</comment>
<feature type="compositionally biased region" description="Basic residues" evidence="4">
    <location>
        <begin position="315"/>
        <end position="332"/>
    </location>
</feature>
<feature type="compositionally biased region" description="Basic and acidic residues" evidence="4">
    <location>
        <begin position="9"/>
        <end position="20"/>
    </location>
</feature>
<organism evidence="6 8">
    <name type="scientific">Pichia sorbitophila (strain ATCC MYA-4447 / BCRC 22081 / CBS 7064 / NBRC 10061 / NRRL Y-12695)</name>
    <name type="common">Hybrid yeast</name>
    <dbReference type="NCBI Taxonomy" id="559304"/>
    <lineage>
        <taxon>Eukaryota</taxon>
        <taxon>Fungi</taxon>
        <taxon>Dikarya</taxon>
        <taxon>Ascomycota</taxon>
        <taxon>Saccharomycotina</taxon>
        <taxon>Pichiomycetes</taxon>
        <taxon>Debaryomycetaceae</taxon>
        <taxon>Millerozyma</taxon>
    </lineage>
</organism>
<dbReference type="InterPro" id="IPR017862">
    <property type="entry name" value="SKI-int_prot_SKIP"/>
</dbReference>
<gene>
    <name evidence="6" type="primary">Piso0_004545</name>
    <name evidence="6" type="ORF">GNLVRS01_PISO0K19238g</name>
    <name evidence="7" type="ORF">GNLVRS01_PISO0L19239g</name>
</gene>
<keyword evidence="8" id="KW-1185">Reference proteome</keyword>
<protein>
    <recommendedName>
        <fullName evidence="2 3">Pre-mRNA-processing protein 45</fullName>
    </recommendedName>
</protein>
<comment type="similarity">
    <text evidence="1 3">Belongs to the SNW family.</text>
</comment>
<feature type="compositionally biased region" description="Basic and acidic residues" evidence="4">
    <location>
        <begin position="297"/>
        <end position="314"/>
    </location>
</feature>
<keyword evidence="3" id="KW-0539">Nucleus</keyword>
<dbReference type="OrthoDB" id="666364at2759"/>
<keyword evidence="3" id="KW-0747">Spliceosome</keyword>
<dbReference type="EMBL" id="FO082049">
    <property type="protein sequence ID" value="CCE83948.1"/>
    <property type="molecule type" value="Genomic_DNA"/>
</dbReference>
<dbReference type="HOGENOM" id="CLU_085411_0_0_1"/>
<dbReference type="GO" id="GO:0000398">
    <property type="term" value="P:mRNA splicing, via spliceosome"/>
    <property type="evidence" value="ECO:0007669"/>
    <property type="project" value="InterPro"/>
</dbReference>
<dbReference type="PANTHER" id="PTHR12096">
    <property type="entry name" value="NUCLEAR PROTEIN SKIP-RELATED"/>
    <property type="match status" value="1"/>
</dbReference>
<feature type="region of interest" description="Disordered" evidence="4">
    <location>
        <begin position="297"/>
        <end position="332"/>
    </location>
</feature>
<comment type="subunit">
    <text evidence="3">Associated with the spliceosome.</text>
</comment>
<accession>G8Y934</accession>
<evidence type="ECO:0000313" key="7">
    <source>
        <dbReference type="EMBL" id="CCE84979.1"/>
    </source>
</evidence>
<evidence type="ECO:0000256" key="4">
    <source>
        <dbReference type="SAM" id="MobiDB-lite"/>
    </source>
</evidence>
<feature type="region of interest" description="Disordered" evidence="4">
    <location>
        <begin position="1"/>
        <end position="29"/>
    </location>
</feature>
<evidence type="ECO:0000256" key="2">
    <source>
        <dbReference type="ARBA" id="ARBA00022160"/>
    </source>
</evidence>
<name>G8Y934_PICSO</name>